<dbReference type="EMBL" id="CACTIH010005514">
    <property type="protein sequence ID" value="CAA2995985.1"/>
    <property type="molecule type" value="Genomic_DNA"/>
</dbReference>
<gene>
    <name evidence="1" type="ORF">OLEA9_A020469</name>
</gene>
<proteinExistence type="predicted"/>
<name>A0A8S0SW71_OLEEU</name>
<reference evidence="1 2" key="1">
    <citation type="submission" date="2019-12" db="EMBL/GenBank/DDBJ databases">
        <authorList>
            <person name="Alioto T."/>
            <person name="Alioto T."/>
            <person name="Gomez Garrido J."/>
        </authorList>
    </citation>
    <scope>NUCLEOTIDE SEQUENCE [LARGE SCALE GENOMIC DNA]</scope>
</reference>
<comment type="caution">
    <text evidence="1">The sequence shown here is derived from an EMBL/GenBank/DDBJ whole genome shotgun (WGS) entry which is preliminary data.</text>
</comment>
<keyword evidence="2" id="KW-1185">Reference proteome</keyword>
<dbReference type="Gramene" id="OE9A020469T1">
    <property type="protein sequence ID" value="OE9A020469C1"/>
    <property type="gene ID" value="OE9A020469"/>
</dbReference>
<evidence type="ECO:0000313" key="2">
    <source>
        <dbReference type="Proteomes" id="UP000594638"/>
    </source>
</evidence>
<evidence type="ECO:0000313" key="1">
    <source>
        <dbReference type="EMBL" id="CAA2995985.1"/>
    </source>
</evidence>
<dbReference type="AlphaFoldDB" id="A0A8S0SW71"/>
<sequence>MSKTWQGHNLIFWHFNAVSGTRCAGHVRDASELRQGRNLISRLLGKFLDTVCKACLGKVCKPCSGHILAMVLFGICSGHNRDAGRFSGTRRQNDLLAMSCPGRVLDAVGMQPNFQEFLGNLWDTDVSRPRQGRSLTYRNFWAVSGQGVQVMFGKSPGCVLPGISRQFLGHGVQAMSGHGRDTSSFPGISRQFLGHGISGHSVEGMSGHGVQALSEILSVRDRDAA</sequence>
<protein>
    <submittedName>
        <fullName evidence="1">Uncharacterized protein</fullName>
    </submittedName>
</protein>
<accession>A0A8S0SW71</accession>
<dbReference type="Proteomes" id="UP000594638">
    <property type="component" value="Unassembled WGS sequence"/>
</dbReference>
<organism evidence="1 2">
    <name type="scientific">Olea europaea subsp. europaea</name>
    <dbReference type="NCBI Taxonomy" id="158383"/>
    <lineage>
        <taxon>Eukaryota</taxon>
        <taxon>Viridiplantae</taxon>
        <taxon>Streptophyta</taxon>
        <taxon>Embryophyta</taxon>
        <taxon>Tracheophyta</taxon>
        <taxon>Spermatophyta</taxon>
        <taxon>Magnoliopsida</taxon>
        <taxon>eudicotyledons</taxon>
        <taxon>Gunneridae</taxon>
        <taxon>Pentapetalae</taxon>
        <taxon>asterids</taxon>
        <taxon>lamiids</taxon>
        <taxon>Lamiales</taxon>
        <taxon>Oleaceae</taxon>
        <taxon>Oleeae</taxon>
        <taxon>Olea</taxon>
    </lineage>
</organism>